<dbReference type="InterPro" id="IPR027477">
    <property type="entry name" value="Succ_DH/fumarate_Rdtase_cat_sf"/>
</dbReference>
<dbReference type="SUPFAM" id="SSF51905">
    <property type="entry name" value="FAD/NAD(P)-binding domain"/>
    <property type="match status" value="1"/>
</dbReference>
<comment type="cofactor">
    <cofactor evidence="2">
        <name>FAD</name>
        <dbReference type="ChEBI" id="CHEBI:57692"/>
    </cofactor>
</comment>
<keyword evidence="7" id="KW-0274">FAD</keyword>
<dbReference type="InterPro" id="IPR036188">
    <property type="entry name" value="FAD/NAD-bd_sf"/>
</dbReference>
<feature type="domain" description="FMN-binding" evidence="11">
    <location>
        <begin position="12"/>
        <end position="86"/>
    </location>
</feature>
<dbReference type="OrthoDB" id="353581at2"/>
<evidence type="ECO:0000256" key="2">
    <source>
        <dbReference type="ARBA" id="ARBA00001974"/>
    </source>
</evidence>
<evidence type="ECO:0000313" key="13">
    <source>
        <dbReference type="Proteomes" id="UP000033531"/>
    </source>
</evidence>
<evidence type="ECO:0000313" key="12">
    <source>
        <dbReference type="EMBL" id="KJY56755.1"/>
    </source>
</evidence>
<evidence type="ECO:0000256" key="9">
    <source>
        <dbReference type="ARBA" id="ARBA00049922"/>
    </source>
</evidence>
<evidence type="ECO:0000256" key="4">
    <source>
        <dbReference type="ARBA" id="ARBA00013137"/>
    </source>
</evidence>
<feature type="domain" description="FMN-binding" evidence="11">
    <location>
        <begin position="117"/>
        <end position="190"/>
    </location>
</feature>
<comment type="similarity">
    <text evidence="3">Belongs to the FAD-dependent oxidoreductase 2 family. FRD/SDH subfamily.</text>
</comment>
<keyword evidence="8" id="KW-0560">Oxidoreductase</keyword>
<dbReference type="EMBL" id="JXLI01000010">
    <property type="protein sequence ID" value="KJY56755.1"/>
    <property type="molecule type" value="Genomic_DNA"/>
</dbReference>
<feature type="coiled-coil region" evidence="10">
    <location>
        <begin position="72"/>
        <end position="99"/>
    </location>
</feature>
<comment type="caution">
    <text evidence="12">The sequence shown here is derived from an EMBL/GenBank/DDBJ whole genome shotgun (WGS) entry which is preliminary data.</text>
</comment>
<dbReference type="Gene3D" id="3.50.50.60">
    <property type="entry name" value="FAD/NAD(P)-binding domain"/>
    <property type="match status" value="1"/>
</dbReference>
<evidence type="ECO:0000256" key="7">
    <source>
        <dbReference type="ARBA" id="ARBA00022827"/>
    </source>
</evidence>
<dbReference type="Gene3D" id="3.90.1010.20">
    <property type="match status" value="1"/>
</dbReference>
<dbReference type="GO" id="GO:0033765">
    <property type="term" value="F:steroid dehydrogenase activity, acting on the CH-CH group of donors"/>
    <property type="evidence" value="ECO:0007669"/>
    <property type="project" value="UniProtKB-ARBA"/>
</dbReference>
<dbReference type="SMART" id="SM00900">
    <property type="entry name" value="FMN_bind"/>
    <property type="match status" value="2"/>
</dbReference>
<proteinExistence type="inferred from homology"/>
<dbReference type="EC" id="1.3.99.33" evidence="4"/>
<dbReference type="PANTHER" id="PTHR43400">
    <property type="entry name" value="FUMARATE REDUCTASE"/>
    <property type="match status" value="1"/>
</dbReference>
<comment type="catalytic activity">
    <reaction evidence="9">
        <text>dihydrourocanate + A = urocanate + AH2</text>
        <dbReference type="Rhea" id="RHEA:36059"/>
        <dbReference type="ChEBI" id="CHEBI:13193"/>
        <dbReference type="ChEBI" id="CHEBI:17499"/>
        <dbReference type="ChEBI" id="CHEBI:27247"/>
        <dbReference type="ChEBI" id="CHEBI:72991"/>
        <dbReference type="EC" id="1.3.99.33"/>
    </reaction>
</comment>
<dbReference type="STRING" id="1218507.JF74_11080"/>
<organism evidence="12 13">
    <name type="scientific">Lactobacillus melliventris</name>
    <dbReference type="NCBI Taxonomy" id="1218507"/>
    <lineage>
        <taxon>Bacteria</taxon>
        <taxon>Bacillati</taxon>
        <taxon>Bacillota</taxon>
        <taxon>Bacilli</taxon>
        <taxon>Lactobacillales</taxon>
        <taxon>Lactobacillaceae</taxon>
        <taxon>Lactobacillus</taxon>
    </lineage>
</organism>
<evidence type="ECO:0000256" key="6">
    <source>
        <dbReference type="ARBA" id="ARBA00022630"/>
    </source>
</evidence>
<reference evidence="12 13" key="1">
    <citation type="submission" date="2015-01" db="EMBL/GenBank/DDBJ databases">
        <title>Comparative genomics of the lactic acid bacteria isolated from the honey bee gut.</title>
        <authorList>
            <person name="Ellegaard K.M."/>
            <person name="Tamarit D."/>
            <person name="Javelind E."/>
            <person name="Olofsson T."/>
            <person name="Andersson S.G."/>
            <person name="Vasquez A."/>
        </authorList>
    </citation>
    <scope>NUCLEOTIDE SEQUENCE [LARGE SCALE GENOMIC DNA]</scope>
    <source>
        <strain evidence="12 13">Hma8</strain>
    </source>
</reference>
<dbReference type="SUPFAM" id="SSF56425">
    <property type="entry name" value="Succinate dehydrogenase/fumarate reductase flavoprotein, catalytic domain"/>
    <property type="match status" value="1"/>
</dbReference>
<dbReference type="InterPro" id="IPR003953">
    <property type="entry name" value="FAD-dep_OxRdtase_2_FAD-bd"/>
</dbReference>
<evidence type="ECO:0000259" key="11">
    <source>
        <dbReference type="SMART" id="SM00900"/>
    </source>
</evidence>
<sequence>MTKKSFVGKGQGFKSQIVLKGEFADNKLSEIQLISSNESQDIGEKALPKLITAANKNKSFQVDAVSGASRTSKGFNDALKEIENQLNGVEAETETTVKDGNYTVEVKSFKENQGLPGTGRALMNVTFKDNKITNIVVPEYTDTPVIGGMAFDLLKNKIIENQSTAVDVITSATVSSNAYLSGVAKAISKAEGNPQSFANRKIHKPAPKHKEIHTDVIAIGAGLTGFSAAIEAADEGAKVILLEAGQTYSSSTTRAQGFVMGADTDEQKRRGIKDSADDFYNDLMTVYGDEPNIEPKLLRKLANESADYISFLENQGIKWDKVVNIAPKKPRLTKRAHTIKGMGTTLIHALVDSAKAKGVDLRLGIKVDELIVEDGKVKGVKATTVDGDKLSIYASAVIVGTGSYTANMAKIKELNPKMTNIEVIVGNGDGSALNFFKQVNAKIINVPYLQFMYYFYGVSFGDKFPEAIPESPTLPNYDVLCVDGGGHRLVSEDDFTFEFTKRCWRNGYDEGYAVYGQKTAEKYPVMTELGLTKKTIHGKNFGYKEDNLEKLAKDVGINPDNLKETVSRYNILCEKGKDEDFHKNSKNMIKITAPFYILRMPQICTDGYTGAKINENGQVLDSTEKPVPGLYAAGSCADSGVMGIDYFGDGMSLLNCGVFGRAAAKDAVSKLNEN</sequence>
<dbReference type="AlphaFoldDB" id="A0A0F4LDR8"/>
<evidence type="ECO:0000256" key="5">
    <source>
        <dbReference type="ARBA" id="ARBA00015872"/>
    </source>
</evidence>
<dbReference type="GO" id="GO:0010181">
    <property type="term" value="F:FMN binding"/>
    <property type="evidence" value="ECO:0007669"/>
    <property type="project" value="InterPro"/>
</dbReference>
<dbReference type="RefSeq" id="WP_046325017.1">
    <property type="nucleotide sequence ID" value="NZ_JBHTMT010000001.1"/>
</dbReference>
<dbReference type="GO" id="GO:0016020">
    <property type="term" value="C:membrane"/>
    <property type="evidence" value="ECO:0007669"/>
    <property type="project" value="InterPro"/>
</dbReference>
<dbReference type="HOGENOM" id="CLU_011398_4_0_9"/>
<comment type="cofactor">
    <cofactor evidence="1">
        <name>FMN</name>
        <dbReference type="ChEBI" id="CHEBI:58210"/>
    </cofactor>
</comment>
<evidence type="ECO:0000256" key="8">
    <source>
        <dbReference type="ARBA" id="ARBA00023002"/>
    </source>
</evidence>
<dbReference type="Gene3D" id="3.90.700.10">
    <property type="entry name" value="Succinate dehydrogenase/fumarate reductase flavoprotein, catalytic domain"/>
    <property type="match status" value="1"/>
</dbReference>
<dbReference type="Proteomes" id="UP000033531">
    <property type="component" value="Unassembled WGS sequence"/>
</dbReference>
<evidence type="ECO:0000256" key="10">
    <source>
        <dbReference type="SAM" id="Coils"/>
    </source>
</evidence>
<name>A0A0F4LDR8_9LACO</name>
<accession>A0A0F4LDR8</accession>
<dbReference type="PATRIC" id="fig|1218507.3.peg.1283"/>
<gene>
    <name evidence="12" type="ORF">JF74_11080</name>
</gene>
<evidence type="ECO:0000256" key="3">
    <source>
        <dbReference type="ARBA" id="ARBA00008040"/>
    </source>
</evidence>
<dbReference type="InterPro" id="IPR050315">
    <property type="entry name" value="FAD-oxidoreductase_2"/>
</dbReference>
<dbReference type="InterPro" id="IPR007329">
    <property type="entry name" value="FMN-bd"/>
</dbReference>
<dbReference type="Pfam" id="PF00890">
    <property type="entry name" value="FAD_binding_2"/>
    <property type="match status" value="1"/>
</dbReference>
<keyword evidence="10" id="KW-0175">Coiled coil</keyword>
<evidence type="ECO:0000256" key="1">
    <source>
        <dbReference type="ARBA" id="ARBA00001917"/>
    </source>
</evidence>
<dbReference type="PANTHER" id="PTHR43400:SF7">
    <property type="entry name" value="FAD-DEPENDENT OXIDOREDUCTASE 2 FAD BINDING DOMAIN-CONTAINING PROTEIN"/>
    <property type="match status" value="1"/>
</dbReference>
<dbReference type="Pfam" id="PF04205">
    <property type="entry name" value="FMN_bind"/>
    <property type="match status" value="2"/>
</dbReference>
<keyword evidence="6" id="KW-0285">Flavoprotein</keyword>
<protein>
    <recommendedName>
        <fullName evidence="5">Urocanate reductase</fullName>
        <ecNumber evidence="4">1.3.99.33</ecNumber>
    </recommendedName>
</protein>